<keyword evidence="3" id="KW-1185">Reference proteome</keyword>
<comment type="caution">
    <text evidence="2">The sequence shown here is derived from an EMBL/GenBank/DDBJ whole genome shotgun (WGS) entry which is preliminary data.</text>
</comment>
<accession>A0A9D5GV73</accession>
<sequence length="190" mass="20606">MEPSVAVKKPHYMTSLYLDLIKTTNVELDVVASIKGSDSGTVSLDNPRSDKTLGYSMNVDDKNIVDKSIYVLISQILGIESSSDVMSDVTTSLAQIDHPTETPPDKSDGKYDNESVPVKSLEKSEEKDDSGSMSVDISDKEDNVGAKKDQYTSIVNVEDVDSDDEPIASCGEVFCNNHGSFLLAFADKVL</sequence>
<organism evidence="2 3">
    <name type="scientific">Pisum sativum</name>
    <name type="common">Garden pea</name>
    <name type="synonym">Lathyrus oleraceus</name>
    <dbReference type="NCBI Taxonomy" id="3888"/>
    <lineage>
        <taxon>Eukaryota</taxon>
        <taxon>Viridiplantae</taxon>
        <taxon>Streptophyta</taxon>
        <taxon>Embryophyta</taxon>
        <taxon>Tracheophyta</taxon>
        <taxon>Spermatophyta</taxon>
        <taxon>Magnoliopsida</taxon>
        <taxon>eudicotyledons</taxon>
        <taxon>Gunneridae</taxon>
        <taxon>Pentapetalae</taxon>
        <taxon>rosids</taxon>
        <taxon>fabids</taxon>
        <taxon>Fabales</taxon>
        <taxon>Fabaceae</taxon>
        <taxon>Papilionoideae</taxon>
        <taxon>50 kb inversion clade</taxon>
        <taxon>NPAAA clade</taxon>
        <taxon>Hologalegina</taxon>
        <taxon>IRL clade</taxon>
        <taxon>Fabeae</taxon>
        <taxon>Lathyrus</taxon>
    </lineage>
</organism>
<reference evidence="2 3" key="1">
    <citation type="journal article" date="2022" name="Nat. Genet.">
        <title>Improved pea reference genome and pan-genome highlight genomic features and evolutionary characteristics.</title>
        <authorList>
            <person name="Yang T."/>
            <person name="Liu R."/>
            <person name="Luo Y."/>
            <person name="Hu S."/>
            <person name="Wang D."/>
            <person name="Wang C."/>
            <person name="Pandey M.K."/>
            <person name="Ge S."/>
            <person name="Xu Q."/>
            <person name="Li N."/>
            <person name="Li G."/>
            <person name="Huang Y."/>
            <person name="Saxena R.K."/>
            <person name="Ji Y."/>
            <person name="Li M."/>
            <person name="Yan X."/>
            <person name="He Y."/>
            <person name="Liu Y."/>
            <person name="Wang X."/>
            <person name="Xiang C."/>
            <person name="Varshney R.K."/>
            <person name="Ding H."/>
            <person name="Gao S."/>
            <person name="Zong X."/>
        </authorList>
    </citation>
    <scope>NUCLEOTIDE SEQUENCE [LARGE SCALE GENOMIC DNA]</scope>
    <source>
        <strain evidence="2 3">cv. Zhongwan 6</strain>
    </source>
</reference>
<evidence type="ECO:0000256" key="1">
    <source>
        <dbReference type="SAM" id="MobiDB-lite"/>
    </source>
</evidence>
<proteinExistence type="predicted"/>
<feature type="compositionally biased region" description="Basic and acidic residues" evidence="1">
    <location>
        <begin position="98"/>
        <end position="113"/>
    </location>
</feature>
<evidence type="ECO:0000313" key="3">
    <source>
        <dbReference type="Proteomes" id="UP001058974"/>
    </source>
</evidence>
<protein>
    <submittedName>
        <fullName evidence="2">Uncharacterized protein</fullName>
    </submittedName>
</protein>
<dbReference type="Proteomes" id="UP001058974">
    <property type="component" value="Chromosome 1"/>
</dbReference>
<gene>
    <name evidence="2" type="ORF">KIW84_011766</name>
</gene>
<dbReference type="EMBL" id="JAMSHJ010000001">
    <property type="protein sequence ID" value="KAI5442861.1"/>
    <property type="molecule type" value="Genomic_DNA"/>
</dbReference>
<feature type="region of interest" description="Disordered" evidence="1">
    <location>
        <begin position="93"/>
        <end position="152"/>
    </location>
</feature>
<dbReference type="AlphaFoldDB" id="A0A9D5GV73"/>
<evidence type="ECO:0000313" key="2">
    <source>
        <dbReference type="EMBL" id="KAI5442861.1"/>
    </source>
</evidence>
<feature type="compositionally biased region" description="Basic and acidic residues" evidence="1">
    <location>
        <begin position="120"/>
        <end position="130"/>
    </location>
</feature>
<dbReference type="Gramene" id="Psat01G0176600-T1">
    <property type="protein sequence ID" value="KAI5442861.1"/>
    <property type="gene ID" value="KIW84_011766"/>
</dbReference>
<name>A0A9D5GV73_PEA</name>
<feature type="compositionally biased region" description="Basic and acidic residues" evidence="1">
    <location>
        <begin position="137"/>
        <end position="150"/>
    </location>
</feature>